<evidence type="ECO:0000313" key="1">
    <source>
        <dbReference type="EMBL" id="KIJ22702.1"/>
    </source>
</evidence>
<dbReference type="HOGENOM" id="CLU_1384970_0_0_1"/>
<dbReference type="Proteomes" id="UP000054279">
    <property type="component" value="Unassembled WGS sequence"/>
</dbReference>
<evidence type="ECO:0000313" key="2">
    <source>
        <dbReference type="Proteomes" id="UP000054279"/>
    </source>
</evidence>
<dbReference type="EMBL" id="KN838002">
    <property type="protein sequence ID" value="KIJ22702.1"/>
    <property type="molecule type" value="Genomic_DNA"/>
</dbReference>
<protein>
    <submittedName>
        <fullName evidence="1">Uncharacterized protein</fullName>
    </submittedName>
</protein>
<name>A0A0C9U114_SPHS4</name>
<accession>A0A0C9U114</accession>
<sequence>MRNVNSDCIPAYPPPTTLRGLLGFEEHRTHIGRSNILVVLGDGDVERYPNIRVASLNDDARDAVASFDSSLKDSLPDSTIPNPVPDSSWGTPHDANTVMSAPGSAFGHGVARRVMGPWRLDFVLRLRLGRGGSLSINTRCKLRSIRLVAFLPSSLQPPPPSATLLQVSLEPLIPVSSSLLFPSSPTVRYTTITQYIN</sequence>
<proteinExistence type="predicted"/>
<reference evidence="1 2" key="1">
    <citation type="submission" date="2014-06" db="EMBL/GenBank/DDBJ databases">
        <title>Evolutionary Origins and Diversification of the Mycorrhizal Mutualists.</title>
        <authorList>
            <consortium name="DOE Joint Genome Institute"/>
            <consortium name="Mycorrhizal Genomics Consortium"/>
            <person name="Kohler A."/>
            <person name="Kuo A."/>
            <person name="Nagy L.G."/>
            <person name="Floudas D."/>
            <person name="Copeland A."/>
            <person name="Barry K.W."/>
            <person name="Cichocki N."/>
            <person name="Veneault-Fourrey C."/>
            <person name="LaButti K."/>
            <person name="Lindquist E.A."/>
            <person name="Lipzen A."/>
            <person name="Lundell T."/>
            <person name="Morin E."/>
            <person name="Murat C."/>
            <person name="Riley R."/>
            <person name="Ohm R."/>
            <person name="Sun H."/>
            <person name="Tunlid A."/>
            <person name="Henrissat B."/>
            <person name="Grigoriev I.V."/>
            <person name="Hibbett D.S."/>
            <person name="Martin F."/>
        </authorList>
    </citation>
    <scope>NUCLEOTIDE SEQUENCE [LARGE SCALE GENOMIC DNA]</scope>
    <source>
        <strain evidence="1 2">SS14</strain>
    </source>
</reference>
<organism evidence="1 2">
    <name type="scientific">Sphaerobolus stellatus (strain SS14)</name>
    <dbReference type="NCBI Taxonomy" id="990650"/>
    <lineage>
        <taxon>Eukaryota</taxon>
        <taxon>Fungi</taxon>
        <taxon>Dikarya</taxon>
        <taxon>Basidiomycota</taxon>
        <taxon>Agaricomycotina</taxon>
        <taxon>Agaricomycetes</taxon>
        <taxon>Phallomycetidae</taxon>
        <taxon>Geastrales</taxon>
        <taxon>Sphaerobolaceae</taxon>
        <taxon>Sphaerobolus</taxon>
    </lineage>
</organism>
<gene>
    <name evidence="1" type="ORF">M422DRAFT_276835</name>
</gene>
<keyword evidence="2" id="KW-1185">Reference proteome</keyword>
<dbReference type="AlphaFoldDB" id="A0A0C9U114"/>